<organism evidence="1">
    <name type="scientific">gut metagenome</name>
    <dbReference type="NCBI Taxonomy" id="749906"/>
    <lineage>
        <taxon>unclassified sequences</taxon>
        <taxon>metagenomes</taxon>
        <taxon>organismal metagenomes</taxon>
    </lineage>
</organism>
<reference evidence="1" key="1">
    <citation type="journal article" date="2012" name="PLoS ONE">
        <title>Gene sets for utilization of primary and secondary nutrition supplies in the distal gut of endangered iberian lynx.</title>
        <authorList>
            <person name="Alcaide M."/>
            <person name="Messina E."/>
            <person name="Richter M."/>
            <person name="Bargiela R."/>
            <person name="Peplies J."/>
            <person name="Huws S.A."/>
            <person name="Newbold C.J."/>
            <person name="Golyshin P.N."/>
            <person name="Simon M.A."/>
            <person name="Lopez G."/>
            <person name="Yakimov M.M."/>
            <person name="Ferrer M."/>
        </authorList>
    </citation>
    <scope>NUCLEOTIDE SEQUENCE</scope>
</reference>
<gene>
    <name evidence="1" type="ORF">EVA_09427</name>
</gene>
<protein>
    <submittedName>
        <fullName evidence="1">Uncharacterized protein</fullName>
    </submittedName>
</protein>
<accession>J9G6G2</accession>
<dbReference type="EMBL" id="AMCI01002536">
    <property type="protein sequence ID" value="EJX02469.1"/>
    <property type="molecule type" value="Genomic_DNA"/>
</dbReference>
<comment type="caution">
    <text evidence="1">The sequence shown here is derived from an EMBL/GenBank/DDBJ whole genome shotgun (WGS) entry which is preliminary data.</text>
</comment>
<evidence type="ECO:0000313" key="1">
    <source>
        <dbReference type="EMBL" id="EJX02469.1"/>
    </source>
</evidence>
<name>J9G6G2_9ZZZZ</name>
<proteinExistence type="predicted"/>
<feature type="non-terminal residue" evidence="1">
    <location>
        <position position="1"/>
    </location>
</feature>
<dbReference type="AlphaFoldDB" id="J9G6G2"/>
<sequence>ESFLFYIVVKTLEKAHFFSEVRAKC</sequence>